<dbReference type="InterPro" id="IPR029001">
    <property type="entry name" value="ITPase-like_fam"/>
</dbReference>
<protein>
    <recommendedName>
        <fullName evidence="4">dTTP/UTP pyrophosphatase</fullName>
        <shortName evidence="4">dTTPase/UTPase</shortName>
        <ecNumber evidence="4">3.6.1.9</ecNumber>
    </recommendedName>
    <alternativeName>
        <fullName evidence="4">Nucleoside triphosphate pyrophosphatase</fullName>
    </alternativeName>
    <alternativeName>
        <fullName evidence="4">Nucleotide pyrophosphatase</fullName>
        <shortName evidence="4">Nucleotide PPase</shortName>
    </alternativeName>
</protein>
<feature type="active site" description="Proton acceptor" evidence="4">
    <location>
        <position position="80"/>
    </location>
</feature>
<dbReference type="EC" id="3.6.1.9" evidence="4"/>
<proteinExistence type="inferred from homology"/>
<dbReference type="Gene3D" id="3.90.950.10">
    <property type="match status" value="1"/>
</dbReference>
<dbReference type="PANTHER" id="PTHR43213:SF5">
    <property type="entry name" value="BIFUNCTIONAL DTTP_UTP PYROPHOSPHATASE_METHYLTRANSFERASE PROTEIN-RELATED"/>
    <property type="match status" value="1"/>
</dbReference>
<comment type="caution">
    <text evidence="4">Lacks conserved residue(s) required for the propagation of feature annotation.</text>
</comment>
<keyword evidence="3 4" id="KW-0546">Nucleotide metabolism</keyword>
<evidence type="ECO:0000313" key="5">
    <source>
        <dbReference type="EMBL" id="RLK51333.1"/>
    </source>
</evidence>
<keyword evidence="4" id="KW-0963">Cytoplasm</keyword>
<comment type="cofactor">
    <cofactor evidence="1 4">
        <name>a divalent metal cation</name>
        <dbReference type="ChEBI" id="CHEBI:60240"/>
    </cofactor>
</comment>
<dbReference type="PIRSF" id="PIRSF006305">
    <property type="entry name" value="Maf"/>
    <property type="match status" value="1"/>
</dbReference>
<dbReference type="InterPro" id="IPR003697">
    <property type="entry name" value="Maf-like"/>
</dbReference>
<comment type="caution">
    <text evidence="5">The sequence shown here is derived from an EMBL/GenBank/DDBJ whole genome shotgun (WGS) entry which is preliminary data.</text>
</comment>
<comment type="catalytic activity">
    <reaction evidence="4">
        <text>UTP + H2O = UMP + diphosphate + H(+)</text>
        <dbReference type="Rhea" id="RHEA:29395"/>
        <dbReference type="ChEBI" id="CHEBI:15377"/>
        <dbReference type="ChEBI" id="CHEBI:15378"/>
        <dbReference type="ChEBI" id="CHEBI:33019"/>
        <dbReference type="ChEBI" id="CHEBI:46398"/>
        <dbReference type="ChEBI" id="CHEBI:57865"/>
        <dbReference type="EC" id="3.6.1.9"/>
    </reaction>
</comment>
<comment type="catalytic activity">
    <reaction evidence="4">
        <text>dTTP + H2O = dTMP + diphosphate + H(+)</text>
        <dbReference type="Rhea" id="RHEA:28534"/>
        <dbReference type="ChEBI" id="CHEBI:15377"/>
        <dbReference type="ChEBI" id="CHEBI:15378"/>
        <dbReference type="ChEBI" id="CHEBI:33019"/>
        <dbReference type="ChEBI" id="CHEBI:37568"/>
        <dbReference type="ChEBI" id="CHEBI:63528"/>
        <dbReference type="EC" id="3.6.1.9"/>
    </reaction>
</comment>
<organism evidence="5 6">
    <name type="scientific">Alkalispirillum mobile</name>
    <dbReference type="NCBI Taxonomy" id="85925"/>
    <lineage>
        <taxon>Bacteria</taxon>
        <taxon>Pseudomonadati</taxon>
        <taxon>Pseudomonadota</taxon>
        <taxon>Gammaproteobacteria</taxon>
        <taxon>Chromatiales</taxon>
        <taxon>Ectothiorhodospiraceae</taxon>
        <taxon>Alkalispirillum</taxon>
    </lineage>
</organism>
<feature type="site" description="Important for substrate specificity" evidence="4">
    <location>
        <position position="17"/>
    </location>
</feature>
<dbReference type="SUPFAM" id="SSF52972">
    <property type="entry name" value="ITPase-like"/>
    <property type="match status" value="1"/>
</dbReference>
<evidence type="ECO:0000256" key="1">
    <source>
        <dbReference type="ARBA" id="ARBA00001968"/>
    </source>
</evidence>
<dbReference type="GO" id="GO:0036218">
    <property type="term" value="F:dTTP diphosphatase activity"/>
    <property type="evidence" value="ECO:0007669"/>
    <property type="project" value="RHEA"/>
</dbReference>
<dbReference type="GO" id="GO:0036221">
    <property type="term" value="F:UTP diphosphatase activity"/>
    <property type="evidence" value="ECO:0007669"/>
    <property type="project" value="RHEA"/>
</dbReference>
<dbReference type="EMBL" id="RCDA01000001">
    <property type="protein sequence ID" value="RLK51333.1"/>
    <property type="molecule type" value="Genomic_DNA"/>
</dbReference>
<comment type="subcellular location">
    <subcellularLocation>
        <location evidence="4">Cytoplasm</location>
    </subcellularLocation>
</comment>
<dbReference type="NCBIfam" id="TIGR00172">
    <property type="entry name" value="maf"/>
    <property type="match status" value="1"/>
</dbReference>
<dbReference type="RefSeq" id="WP_121441750.1">
    <property type="nucleotide sequence ID" value="NZ_RCDA01000001.1"/>
</dbReference>
<dbReference type="GO" id="GO:0005737">
    <property type="term" value="C:cytoplasm"/>
    <property type="evidence" value="ECO:0007669"/>
    <property type="project" value="UniProtKB-SubCell"/>
</dbReference>
<evidence type="ECO:0000313" key="6">
    <source>
        <dbReference type="Proteomes" id="UP000275461"/>
    </source>
</evidence>
<sequence length="202" mass="23034">MQPEYRPHLYLASNSPRRRELLDRIGVHYAWLNPDVEETPGEDESPEVFVLRLALDKARAGYQSLQDKPERERLPVMGADTVVVLDSDILGKPRSREHGLEMLQSLSGTTHRVLTGVALVDDREATRLSVSHVTFREISRAEIERYWETGEPQDKAGGYAIQGRAAVFVEHMEGSYSGVMGLPLFETAQLLEEFEIDYQRHW</sequence>
<dbReference type="CDD" id="cd00555">
    <property type="entry name" value="Maf"/>
    <property type="match status" value="1"/>
</dbReference>
<comment type="function">
    <text evidence="4">Nucleoside triphosphate pyrophosphatase that hydrolyzes dTTP and UTP. May have a dual role in cell division arrest and in preventing the incorporation of modified nucleotides into cellular nucleic acids.</text>
</comment>
<evidence type="ECO:0000256" key="2">
    <source>
        <dbReference type="ARBA" id="ARBA00022801"/>
    </source>
</evidence>
<keyword evidence="6" id="KW-1185">Reference proteome</keyword>
<dbReference type="GO" id="GO:0009117">
    <property type="term" value="P:nucleotide metabolic process"/>
    <property type="evidence" value="ECO:0007669"/>
    <property type="project" value="UniProtKB-KW"/>
</dbReference>
<keyword evidence="2 4" id="KW-0378">Hydrolase</keyword>
<dbReference type="PANTHER" id="PTHR43213">
    <property type="entry name" value="BIFUNCTIONAL DTTP/UTP PYROPHOSPHATASE/METHYLTRANSFERASE PROTEIN-RELATED"/>
    <property type="match status" value="1"/>
</dbReference>
<accession>A0A498C7H0</accession>
<gene>
    <name evidence="5" type="ORF">DFR31_1269</name>
</gene>
<comment type="similarity">
    <text evidence="4">Belongs to the Maf family. YhdE subfamily.</text>
</comment>
<evidence type="ECO:0000256" key="4">
    <source>
        <dbReference type="HAMAP-Rule" id="MF_00528"/>
    </source>
</evidence>
<dbReference type="HAMAP" id="MF_00528">
    <property type="entry name" value="Maf"/>
    <property type="match status" value="1"/>
</dbReference>
<name>A0A498C7H0_9GAMM</name>
<dbReference type="OrthoDB" id="9807767at2"/>
<dbReference type="Proteomes" id="UP000275461">
    <property type="component" value="Unassembled WGS sequence"/>
</dbReference>
<reference evidence="5 6" key="1">
    <citation type="submission" date="2018-10" db="EMBL/GenBank/DDBJ databases">
        <title>Genomic Encyclopedia of Type Strains, Phase IV (KMG-IV): sequencing the most valuable type-strain genomes for metagenomic binning, comparative biology and taxonomic classification.</title>
        <authorList>
            <person name="Goeker M."/>
        </authorList>
    </citation>
    <scope>NUCLEOTIDE SEQUENCE [LARGE SCALE GENOMIC DNA]</scope>
    <source>
        <strain evidence="5 6">DSM 12769</strain>
    </source>
</reference>
<dbReference type="AlphaFoldDB" id="A0A498C7H0"/>
<feature type="site" description="Important for substrate specificity" evidence="4">
    <location>
        <position position="162"/>
    </location>
</feature>
<evidence type="ECO:0000256" key="3">
    <source>
        <dbReference type="ARBA" id="ARBA00023080"/>
    </source>
</evidence>
<feature type="site" description="Important for substrate specificity" evidence="4">
    <location>
        <position position="81"/>
    </location>
</feature>
<dbReference type="Pfam" id="PF02545">
    <property type="entry name" value="Maf"/>
    <property type="match status" value="1"/>
</dbReference>